<dbReference type="GO" id="GO:0005758">
    <property type="term" value="C:mitochondrial intermembrane space"/>
    <property type="evidence" value="ECO:0007669"/>
    <property type="project" value="InterPro"/>
</dbReference>
<evidence type="ECO:0000313" key="5">
    <source>
        <dbReference type="Proteomes" id="UP001075354"/>
    </source>
</evidence>
<gene>
    <name evidence="4" type="ORF">ONE63_003166</name>
</gene>
<dbReference type="Pfam" id="PF09774">
    <property type="entry name" value="MIX23"/>
    <property type="match status" value="1"/>
</dbReference>
<evidence type="ECO:0000256" key="1">
    <source>
        <dbReference type="ARBA" id="ARBA00024204"/>
    </source>
</evidence>
<dbReference type="PANTHER" id="PTHR31905">
    <property type="entry name" value="COILED-COIL DOMAIN-CONTAINING PROTEIN 58"/>
    <property type="match status" value="1"/>
</dbReference>
<comment type="similarity">
    <text evidence="1">Belongs to the MIX23 family.</text>
</comment>
<evidence type="ECO:0000256" key="3">
    <source>
        <dbReference type="ARBA" id="ARBA00030733"/>
    </source>
</evidence>
<evidence type="ECO:0000313" key="4">
    <source>
        <dbReference type="EMBL" id="KAJ1521501.1"/>
    </source>
</evidence>
<protein>
    <recommendedName>
        <fullName evidence="2">Protein MIX23</fullName>
    </recommendedName>
    <alternativeName>
        <fullName evidence="3">Coiled-coil domain-containing protein 58</fullName>
    </alternativeName>
</protein>
<reference evidence="4" key="1">
    <citation type="submission" date="2022-12" db="EMBL/GenBank/DDBJ databases">
        <title>Chromosome-level genome assembly of the bean flower thrips Megalurothrips usitatus.</title>
        <authorList>
            <person name="Ma L."/>
            <person name="Liu Q."/>
            <person name="Li H."/>
            <person name="Cai W."/>
        </authorList>
    </citation>
    <scope>NUCLEOTIDE SEQUENCE</scope>
    <source>
        <strain evidence="4">Cailab_2022a</strain>
    </source>
</reference>
<dbReference type="InterPro" id="IPR019171">
    <property type="entry name" value="MIX23"/>
</dbReference>
<sequence length="139" mass="16324">MEHNQRVECADFQLFQANLNSMRENDDKIINIFNAKLPTNFSRNEVDPTATCKELFSELSSTYVNREKAIKGCITHSANRIKHLALDKERNPDSNGILKELRREQKKLRMLQSELSVEEVVKERSMKVFQDRCRPYYCP</sequence>
<dbReference type="PANTHER" id="PTHR31905:SF2">
    <property type="entry name" value="PROTEIN MIX23"/>
    <property type="match status" value="1"/>
</dbReference>
<dbReference type="EMBL" id="JAPTSV010000013">
    <property type="protein sequence ID" value="KAJ1521501.1"/>
    <property type="molecule type" value="Genomic_DNA"/>
</dbReference>
<dbReference type="Proteomes" id="UP001075354">
    <property type="component" value="Chromosome 13"/>
</dbReference>
<keyword evidence="5" id="KW-1185">Reference proteome</keyword>
<name>A0AAV7X787_9NEOP</name>
<dbReference type="AlphaFoldDB" id="A0AAV7X787"/>
<accession>A0AAV7X787</accession>
<proteinExistence type="inferred from homology"/>
<comment type="caution">
    <text evidence="4">The sequence shown here is derived from an EMBL/GenBank/DDBJ whole genome shotgun (WGS) entry which is preliminary data.</text>
</comment>
<organism evidence="4 5">
    <name type="scientific">Megalurothrips usitatus</name>
    <name type="common">bean blossom thrips</name>
    <dbReference type="NCBI Taxonomy" id="439358"/>
    <lineage>
        <taxon>Eukaryota</taxon>
        <taxon>Metazoa</taxon>
        <taxon>Ecdysozoa</taxon>
        <taxon>Arthropoda</taxon>
        <taxon>Hexapoda</taxon>
        <taxon>Insecta</taxon>
        <taxon>Pterygota</taxon>
        <taxon>Neoptera</taxon>
        <taxon>Paraneoptera</taxon>
        <taxon>Thysanoptera</taxon>
        <taxon>Terebrantia</taxon>
        <taxon>Thripoidea</taxon>
        <taxon>Thripidae</taxon>
        <taxon>Megalurothrips</taxon>
    </lineage>
</organism>
<evidence type="ECO:0000256" key="2">
    <source>
        <dbReference type="ARBA" id="ARBA00024228"/>
    </source>
</evidence>